<dbReference type="NCBIfam" id="NF006743">
    <property type="entry name" value="PRK09270.1-2"/>
    <property type="match status" value="1"/>
</dbReference>
<dbReference type="Proteomes" id="UP000468413">
    <property type="component" value="Unassembled WGS sequence"/>
</dbReference>
<accession>A0A6I1G9I5</accession>
<dbReference type="EMBL" id="WBVS01000005">
    <property type="protein sequence ID" value="KAB7788190.1"/>
    <property type="molecule type" value="Genomic_DNA"/>
</dbReference>
<evidence type="ECO:0000313" key="2">
    <source>
        <dbReference type="Proteomes" id="UP000468413"/>
    </source>
</evidence>
<comment type="caution">
    <text evidence="1">The sequence shown here is derived from an EMBL/GenBank/DDBJ whole genome shotgun (WGS) entry which is preliminary data.</text>
</comment>
<dbReference type="PANTHER" id="PTHR10285">
    <property type="entry name" value="URIDINE KINASE"/>
    <property type="match status" value="1"/>
</dbReference>
<reference evidence="1 2" key="1">
    <citation type="submission" date="2019-09" db="EMBL/GenBank/DDBJ databases">
        <title>Characterization of the phylogenetic diversity of two novel species belonging to the genus Bifidobacterium: Bifidobacterium cebidarum sp. nov. and Bifidobacterium leontopitheci sp. nov.</title>
        <authorList>
            <person name="Lugli G.A."/>
            <person name="Duranti S."/>
            <person name="Milani C."/>
            <person name="Turroni F."/>
            <person name="Ventura M."/>
        </authorList>
    </citation>
    <scope>NUCLEOTIDE SEQUENCE [LARGE SCALE GENOMIC DNA]</scope>
    <source>
        <strain evidence="1 2">LMG 31469</strain>
    </source>
</reference>
<evidence type="ECO:0000313" key="1">
    <source>
        <dbReference type="EMBL" id="KAB7788190.1"/>
    </source>
</evidence>
<organism evidence="1 2">
    <name type="scientific">Bifidobacterium cebidarum</name>
    <dbReference type="NCBI Taxonomy" id="2650773"/>
    <lineage>
        <taxon>Bacteria</taxon>
        <taxon>Bacillati</taxon>
        <taxon>Actinomycetota</taxon>
        <taxon>Actinomycetes</taxon>
        <taxon>Bifidobacteriales</taxon>
        <taxon>Bifidobacteriaceae</taxon>
        <taxon>Bifidobacterium</taxon>
    </lineage>
</organism>
<gene>
    <name evidence="1" type="ORF">F7D08_1227</name>
</gene>
<dbReference type="RefSeq" id="WP_152209817.1">
    <property type="nucleotide sequence ID" value="NZ_WBVS01000005.1"/>
</dbReference>
<name>A0A6I1G9I5_9BIFI</name>
<dbReference type="InterPro" id="IPR027417">
    <property type="entry name" value="P-loop_NTPase"/>
</dbReference>
<dbReference type="SUPFAM" id="SSF52540">
    <property type="entry name" value="P-loop containing nucleoside triphosphate hydrolases"/>
    <property type="match status" value="1"/>
</dbReference>
<protein>
    <submittedName>
        <fullName evidence="1">Fructose transporter</fullName>
    </submittedName>
</protein>
<proteinExistence type="predicted"/>
<dbReference type="Gene3D" id="3.40.50.300">
    <property type="entry name" value="P-loop containing nucleotide triphosphate hydrolases"/>
    <property type="match status" value="3"/>
</dbReference>
<sequence>MVVNIANLEEAKARVRELLESHERVILGIVGAPGAGKSTLAQLLAEAFEDGSETGLVNPADHFAAWVPMDGYHLADVELKRLGRLQRKGAIDTFDARGYRSLLQRIHQGEDGVIYAPMFERDLEQPLAGAIPVFPWTRLVVTEGNYLLDEADAWKDVRAAMTEVWYVDVDDDLRRERLVERHIQFGKTPEQARKWVMEVDEINARRIAACRGRADATVELPTLNLY</sequence>
<keyword evidence="2" id="KW-1185">Reference proteome</keyword>
<dbReference type="AlphaFoldDB" id="A0A6I1G9I5"/>